<proteinExistence type="predicted"/>
<comment type="caution">
    <text evidence="1">The sequence shown here is derived from an EMBL/GenBank/DDBJ whole genome shotgun (WGS) entry which is preliminary data.</text>
</comment>
<name>A0ACB9IFY0_9ASTR</name>
<dbReference type="Proteomes" id="UP001056120">
    <property type="component" value="Linkage Group LG08"/>
</dbReference>
<evidence type="ECO:0000313" key="2">
    <source>
        <dbReference type="Proteomes" id="UP001056120"/>
    </source>
</evidence>
<reference evidence="1 2" key="2">
    <citation type="journal article" date="2022" name="Mol. Ecol. Resour.">
        <title>The genomes of chicory, endive, great burdock and yacon provide insights into Asteraceae paleo-polyploidization history and plant inulin production.</title>
        <authorList>
            <person name="Fan W."/>
            <person name="Wang S."/>
            <person name="Wang H."/>
            <person name="Wang A."/>
            <person name="Jiang F."/>
            <person name="Liu H."/>
            <person name="Zhao H."/>
            <person name="Xu D."/>
            <person name="Zhang Y."/>
        </authorList>
    </citation>
    <scope>NUCLEOTIDE SEQUENCE [LARGE SCALE GENOMIC DNA]</scope>
    <source>
        <strain evidence="2">cv. Yunnan</strain>
        <tissue evidence="1">Leaves</tissue>
    </source>
</reference>
<dbReference type="EMBL" id="CM042025">
    <property type="protein sequence ID" value="KAI3807159.1"/>
    <property type="molecule type" value="Genomic_DNA"/>
</dbReference>
<reference evidence="2" key="1">
    <citation type="journal article" date="2022" name="Mol. Ecol. Resour.">
        <title>The genomes of chicory, endive, great burdock and yacon provide insights into Asteraceae palaeo-polyploidization history and plant inulin production.</title>
        <authorList>
            <person name="Fan W."/>
            <person name="Wang S."/>
            <person name="Wang H."/>
            <person name="Wang A."/>
            <person name="Jiang F."/>
            <person name="Liu H."/>
            <person name="Zhao H."/>
            <person name="Xu D."/>
            <person name="Zhang Y."/>
        </authorList>
    </citation>
    <scope>NUCLEOTIDE SEQUENCE [LARGE SCALE GENOMIC DNA]</scope>
    <source>
        <strain evidence="2">cv. Yunnan</strain>
    </source>
</reference>
<organism evidence="1 2">
    <name type="scientific">Smallanthus sonchifolius</name>
    <dbReference type="NCBI Taxonomy" id="185202"/>
    <lineage>
        <taxon>Eukaryota</taxon>
        <taxon>Viridiplantae</taxon>
        <taxon>Streptophyta</taxon>
        <taxon>Embryophyta</taxon>
        <taxon>Tracheophyta</taxon>
        <taxon>Spermatophyta</taxon>
        <taxon>Magnoliopsida</taxon>
        <taxon>eudicotyledons</taxon>
        <taxon>Gunneridae</taxon>
        <taxon>Pentapetalae</taxon>
        <taxon>asterids</taxon>
        <taxon>campanulids</taxon>
        <taxon>Asterales</taxon>
        <taxon>Asteraceae</taxon>
        <taxon>Asteroideae</taxon>
        <taxon>Heliantheae alliance</taxon>
        <taxon>Millerieae</taxon>
        <taxon>Smallanthus</taxon>
    </lineage>
</organism>
<evidence type="ECO:0000313" key="1">
    <source>
        <dbReference type="EMBL" id="KAI3807159.1"/>
    </source>
</evidence>
<gene>
    <name evidence="1" type="ORF">L1987_23083</name>
</gene>
<accession>A0ACB9IFY0</accession>
<protein>
    <submittedName>
        <fullName evidence="1">Uncharacterized protein</fullName>
    </submittedName>
</protein>
<keyword evidence="2" id="KW-1185">Reference proteome</keyword>
<sequence>MSVFVCILVHGSSVNHDLCHPTLLILPRRFYLILSIEVAVSGCVFKCFKSSAGYYYAFDLQVMGILLIH</sequence>